<dbReference type="InterPro" id="IPR003719">
    <property type="entry name" value="Phenazine_PhzF-like"/>
</dbReference>
<dbReference type="Proteomes" id="UP000595847">
    <property type="component" value="Chromosome"/>
</dbReference>
<name>A0A7T5EJS5_9BACL</name>
<evidence type="ECO:0000256" key="2">
    <source>
        <dbReference type="ARBA" id="ARBA00023235"/>
    </source>
</evidence>
<evidence type="ECO:0000313" key="5">
    <source>
        <dbReference type="EMBL" id="QUO40920.1"/>
    </source>
</evidence>
<dbReference type="AlphaFoldDB" id="A0A7T5EJS5"/>
<accession>A0A7T5EJS5</accession>
<reference evidence="4 6" key="1">
    <citation type="submission" date="2020-12" db="EMBL/GenBank/DDBJ databases">
        <title>strain FJAT-54423T represents a novel species of the genus Brevibacillus.</title>
        <authorList>
            <person name="Tang R."/>
        </authorList>
    </citation>
    <scope>NUCLEOTIDE SEQUENCE [LARGE SCALE GENOMIC DNA]</scope>
    <source>
        <strain evidence="4 6">FJAT-54423</strain>
    </source>
</reference>
<dbReference type="NCBIfam" id="TIGR00654">
    <property type="entry name" value="PhzF_family"/>
    <property type="match status" value="1"/>
</dbReference>
<dbReference type="RefSeq" id="WP_198827433.1">
    <property type="nucleotide sequence ID" value="NZ_CP066308.1"/>
</dbReference>
<sequence>MKTIKVCHYEAFTRVPHKGNPAGLVLDADGLTEEEMREIAEQVGFTETSFPFPSDVADLRIRYFTPGHEMDLCGHATIATIYALTSRGLLGEKKELTIETKAGILPIRLEDDGAGGISITMQQAAPQFQPFGGSLHDVAQAMGIEESDLDPSLPVMYGSTGIWTLLIPVKGLEPFRRMKPHNERFPAILTERPRASLHPFCLETYHPDAQMHARHFSSPYSGTVEDPVTGTASGAMGAYYAQYIRGGEDSSVRLVVEQGREMGRDGKVGVSVAKREGQYEVEISGQAVFVDELEVKI</sequence>
<dbReference type="PIRSF" id="PIRSF016184">
    <property type="entry name" value="PhzC_PhzF"/>
    <property type="match status" value="1"/>
</dbReference>
<comment type="similarity">
    <text evidence="1">Belongs to the PhzF family.</text>
</comment>
<keyword evidence="7" id="KW-1185">Reference proteome</keyword>
<evidence type="ECO:0000256" key="3">
    <source>
        <dbReference type="PIRSR" id="PIRSR016184-1"/>
    </source>
</evidence>
<dbReference type="PANTHER" id="PTHR13774">
    <property type="entry name" value="PHENAZINE BIOSYNTHESIS PROTEIN"/>
    <property type="match status" value="1"/>
</dbReference>
<organism evidence="4 6">
    <name type="scientific">Brevibacillus composti</name>
    <dbReference type="NCBI Taxonomy" id="2796470"/>
    <lineage>
        <taxon>Bacteria</taxon>
        <taxon>Bacillati</taxon>
        <taxon>Bacillota</taxon>
        <taxon>Bacilli</taxon>
        <taxon>Bacillales</taxon>
        <taxon>Paenibacillaceae</taxon>
        <taxon>Brevibacillus</taxon>
    </lineage>
</organism>
<evidence type="ECO:0000313" key="7">
    <source>
        <dbReference type="Proteomes" id="UP000677234"/>
    </source>
</evidence>
<dbReference type="GO" id="GO:0005737">
    <property type="term" value="C:cytoplasm"/>
    <property type="evidence" value="ECO:0007669"/>
    <property type="project" value="TreeGrafter"/>
</dbReference>
<dbReference type="PANTHER" id="PTHR13774:SF17">
    <property type="entry name" value="PHENAZINE BIOSYNTHESIS-LIKE DOMAIN-CONTAINING PROTEIN"/>
    <property type="match status" value="1"/>
</dbReference>
<reference evidence="5" key="2">
    <citation type="submission" date="2021-04" db="EMBL/GenBank/DDBJ databases">
        <title>Brevibacillus composti FJAT-54423, complete genome.</title>
        <authorList>
            <person name="Tang R."/>
        </authorList>
    </citation>
    <scope>NUCLEOTIDE SEQUENCE</scope>
    <source>
        <strain evidence="5">FJAT-54424</strain>
    </source>
</reference>
<dbReference type="EMBL" id="CP073708">
    <property type="protein sequence ID" value="QUO40920.1"/>
    <property type="molecule type" value="Genomic_DNA"/>
</dbReference>
<dbReference type="Pfam" id="PF02567">
    <property type="entry name" value="PhzC-PhzF"/>
    <property type="match status" value="1"/>
</dbReference>
<dbReference type="EMBL" id="CP066308">
    <property type="protein sequence ID" value="QQE73835.1"/>
    <property type="molecule type" value="Genomic_DNA"/>
</dbReference>
<dbReference type="SUPFAM" id="SSF54506">
    <property type="entry name" value="Diaminopimelate epimerase-like"/>
    <property type="match status" value="1"/>
</dbReference>
<evidence type="ECO:0000313" key="4">
    <source>
        <dbReference type="EMBL" id="QQE73835.1"/>
    </source>
</evidence>
<dbReference type="Gene3D" id="3.10.310.10">
    <property type="entry name" value="Diaminopimelate Epimerase, Chain A, domain 1"/>
    <property type="match status" value="2"/>
</dbReference>
<proteinExistence type="inferred from homology"/>
<feature type="active site" evidence="3">
    <location>
        <position position="47"/>
    </location>
</feature>
<keyword evidence="2 4" id="KW-0413">Isomerase</keyword>
<evidence type="ECO:0000256" key="1">
    <source>
        <dbReference type="ARBA" id="ARBA00008270"/>
    </source>
</evidence>
<evidence type="ECO:0000313" key="6">
    <source>
        <dbReference type="Proteomes" id="UP000595847"/>
    </source>
</evidence>
<gene>
    <name evidence="4" type="ORF">JD108_18520</name>
    <name evidence="5" type="ORF">KDJ56_18460</name>
</gene>
<dbReference type="GO" id="GO:0016853">
    <property type="term" value="F:isomerase activity"/>
    <property type="evidence" value="ECO:0007669"/>
    <property type="project" value="UniProtKB-KW"/>
</dbReference>
<protein>
    <submittedName>
        <fullName evidence="4">PhzF family phenazine biosynthesis isomerase</fullName>
    </submittedName>
</protein>
<dbReference type="Proteomes" id="UP000677234">
    <property type="component" value="Chromosome"/>
</dbReference>
<dbReference type="KEGG" id="bcop:JD108_18520"/>